<dbReference type="Pfam" id="PF00593">
    <property type="entry name" value="TonB_dep_Rec_b-barrel"/>
    <property type="match status" value="1"/>
</dbReference>
<keyword evidence="4 10" id="KW-0812">Transmembrane</keyword>
<dbReference type="GO" id="GO:0044718">
    <property type="term" value="P:siderophore transmembrane transport"/>
    <property type="evidence" value="ECO:0007669"/>
    <property type="project" value="TreeGrafter"/>
</dbReference>
<comment type="similarity">
    <text evidence="10 11">Belongs to the TonB-dependent receptor family.</text>
</comment>
<keyword evidence="7 10" id="KW-0472">Membrane</keyword>
<evidence type="ECO:0000256" key="11">
    <source>
        <dbReference type="RuleBase" id="RU003357"/>
    </source>
</evidence>
<dbReference type="GO" id="GO:0009279">
    <property type="term" value="C:cell outer membrane"/>
    <property type="evidence" value="ECO:0007669"/>
    <property type="project" value="UniProtKB-SubCell"/>
</dbReference>
<keyword evidence="5" id="KW-0732">Signal</keyword>
<sequence length="644" mass="72976">MLKKLWICGALLCTGLFYGQQNETAVDTLEEVVLIDSKFKLKRENSGKVITKITAKELERSSGQSLPEVINRVSGIEINGTRSNDGQNLGYYVRGGRNRQVVILVDGVQLSDPSAISNDFDLRLLPLDQIASIEIIKGASSTLYGSGAATAVINITTKTPENKQIGMQLQTVLGTNQTQNNANNNIAQFDNSIGVSGKLSRFDYQVNFSNRYSENMSSVASGNEDEKFDDNPFSKYNVYARVGYKISEKLKFYFYGNYDDFESSYDDAFMYADADNILESQQFRTGSHWVATYKNGSFIFSDSYTELNREIISDYPSKYDSKVYAFDAHNKYIFNNKFHTIVGLNGVFSSFNSYSIPFGATEFAQTVSEDVAEFDIIDPYVNMVYVSGNGFNLNTGARLNIHSEYGTNWVYNINPSYNFKLKDNNLKALGSYSTAYITPSLYQLYDSTYGNLELDPEESSTIEAGLEFSSSLLRISAVYFNRETTNYIDFVTVDPVNFISEYRNIDEKFNASGVELELDYSFSDKLNIKTNYTFTEAEERFALRIPKHKANASLNYTISNNSLVSLTYQFNDDRTDSYFDNETFESKEVTLKSYNLLDLYVSHRVNEYIKIFGGISNLTNEKYQEIYRFNTRGRNARVGLALSF</sequence>
<dbReference type="InterPro" id="IPR036942">
    <property type="entry name" value="Beta-barrel_TonB_sf"/>
</dbReference>
<dbReference type="SUPFAM" id="SSF56935">
    <property type="entry name" value="Porins"/>
    <property type="match status" value="1"/>
</dbReference>
<evidence type="ECO:0000256" key="8">
    <source>
        <dbReference type="ARBA" id="ARBA00023170"/>
    </source>
</evidence>
<evidence type="ECO:0000313" key="14">
    <source>
        <dbReference type="EMBL" id="RKS53292.1"/>
    </source>
</evidence>
<reference evidence="14 15" key="1">
    <citation type="submission" date="2018-10" db="EMBL/GenBank/DDBJ databases">
        <title>Genomic Encyclopedia of Archaeal and Bacterial Type Strains, Phase II (KMG-II): from individual species to whole genera.</title>
        <authorList>
            <person name="Goeker M."/>
        </authorList>
    </citation>
    <scope>NUCLEOTIDE SEQUENCE [LARGE SCALE GENOMIC DNA]</scope>
    <source>
        <strain evidence="14 15">DSM 19839</strain>
    </source>
</reference>
<gene>
    <name evidence="14" type="ORF">BC962_1542</name>
</gene>
<dbReference type="GO" id="GO:0015344">
    <property type="term" value="F:siderophore uptake transmembrane transporter activity"/>
    <property type="evidence" value="ECO:0007669"/>
    <property type="project" value="TreeGrafter"/>
</dbReference>
<evidence type="ECO:0000256" key="6">
    <source>
        <dbReference type="ARBA" id="ARBA00023077"/>
    </source>
</evidence>
<evidence type="ECO:0000259" key="13">
    <source>
        <dbReference type="Pfam" id="PF07715"/>
    </source>
</evidence>
<dbReference type="CDD" id="cd01347">
    <property type="entry name" value="ligand_gated_channel"/>
    <property type="match status" value="1"/>
</dbReference>
<dbReference type="InterPro" id="IPR010917">
    <property type="entry name" value="TonB_rcpt_CS"/>
</dbReference>
<evidence type="ECO:0000259" key="12">
    <source>
        <dbReference type="Pfam" id="PF00593"/>
    </source>
</evidence>
<keyword evidence="6 11" id="KW-0798">TonB box</keyword>
<evidence type="ECO:0000256" key="10">
    <source>
        <dbReference type="PROSITE-ProRule" id="PRU01360"/>
    </source>
</evidence>
<evidence type="ECO:0000256" key="2">
    <source>
        <dbReference type="ARBA" id="ARBA00022448"/>
    </source>
</evidence>
<dbReference type="PROSITE" id="PS01156">
    <property type="entry name" value="TONB_DEPENDENT_REC_2"/>
    <property type="match status" value="1"/>
</dbReference>
<name>A0A495PUR9_9FLAO</name>
<keyword evidence="8" id="KW-0675">Receptor</keyword>
<dbReference type="PROSITE" id="PS52016">
    <property type="entry name" value="TONB_DEPENDENT_REC_3"/>
    <property type="match status" value="1"/>
</dbReference>
<dbReference type="InterPro" id="IPR000531">
    <property type="entry name" value="Beta-barrel_TonB"/>
</dbReference>
<dbReference type="InterPro" id="IPR012910">
    <property type="entry name" value="Plug_dom"/>
</dbReference>
<accession>A0A495PUR9</accession>
<dbReference type="Gene3D" id="2.40.170.20">
    <property type="entry name" value="TonB-dependent receptor, beta-barrel domain"/>
    <property type="match status" value="1"/>
</dbReference>
<dbReference type="PANTHER" id="PTHR30069">
    <property type="entry name" value="TONB-DEPENDENT OUTER MEMBRANE RECEPTOR"/>
    <property type="match status" value="1"/>
</dbReference>
<feature type="domain" description="TonB-dependent receptor plug" evidence="13">
    <location>
        <begin position="45"/>
        <end position="151"/>
    </location>
</feature>
<evidence type="ECO:0000256" key="5">
    <source>
        <dbReference type="ARBA" id="ARBA00022729"/>
    </source>
</evidence>
<dbReference type="Gene3D" id="2.170.130.10">
    <property type="entry name" value="TonB-dependent receptor, plug domain"/>
    <property type="match status" value="1"/>
</dbReference>
<organism evidence="14 15">
    <name type="scientific">Gillisia mitskevichiae</name>
    <dbReference type="NCBI Taxonomy" id="270921"/>
    <lineage>
        <taxon>Bacteria</taxon>
        <taxon>Pseudomonadati</taxon>
        <taxon>Bacteroidota</taxon>
        <taxon>Flavobacteriia</taxon>
        <taxon>Flavobacteriales</taxon>
        <taxon>Flavobacteriaceae</taxon>
        <taxon>Gillisia</taxon>
    </lineage>
</organism>
<dbReference type="EMBL" id="RBLG01000002">
    <property type="protein sequence ID" value="RKS53292.1"/>
    <property type="molecule type" value="Genomic_DNA"/>
</dbReference>
<evidence type="ECO:0000313" key="15">
    <source>
        <dbReference type="Proteomes" id="UP000276282"/>
    </source>
</evidence>
<comment type="caution">
    <text evidence="14">The sequence shown here is derived from an EMBL/GenBank/DDBJ whole genome shotgun (WGS) entry which is preliminary data.</text>
</comment>
<dbReference type="OrthoDB" id="9758472at2"/>
<evidence type="ECO:0000256" key="7">
    <source>
        <dbReference type="ARBA" id="ARBA00023136"/>
    </source>
</evidence>
<comment type="subcellular location">
    <subcellularLocation>
        <location evidence="1 10">Cell outer membrane</location>
        <topology evidence="1 10">Multi-pass membrane protein</topology>
    </subcellularLocation>
</comment>
<dbReference type="PANTHER" id="PTHR30069:SF29">
    <property type="entry name" value="HEMOGLOBIN AND HEMOGLOBIN-HAPTOGLOBIN-BINDING PROTEIN 1-RELATED"/>
    <property type="match status" value="1"/>
</dbReference>
<keyword evidence="15" id="KW-1185">Reference proteome</keyword>
<dbReference type="Proteomes" id="UP000276282">
    <property type="component" value="Unassembled WGS sequence"/>
</dbReference>
<keyword evidence="9 10" id="KW-0998">Cell outer membrane</keyword>
<evidence type="ECO:0000256" key="1">
    <source>
        <dbReference type="ARBA" id="ARBA00004571"/>
    </source>
</evidence>
<keyword evidence="2 10" id="KW-0813">Transport</keyword>
<dbReference type="Pfam" id="PF07715">
    <property type="entry name" value="Plug"/>
    <property type="match status" value="1"/>
</dbReference>
<feature type="domain" description="TonB-dependent receptor-like beta-barrel" evidence="12">
    <location>
        <begin position="283"/>
        <end position="618"/>
    </location>
</feature>
<evidence type="ECO:0000256" key="9">
    <source>
        <dbReference type="ARBA" id="ARBA00023237"/>
    </source>
</evidence>
<dbReference type="InterPro" id="IPR039426">
    <property type="entry name" value="TonB-dep_rcpt-like"/>
</dbReference>
<proteinExistence type="inferred from homology"/>
<dbReference type="RefSeq" id="WP_121345397.1">
    <property type="nucleotide sequence ID" value="NZ_RBLG01000002.1"/>
</dbReference>
<keyword evidence="3 10" id="KW-1134">Transmembrane beta strand</keyword>
<dbReference type="InterPro" id="IPR037066">
    <property type="entry name" value="Plug_dom_sf"/>
</dbReference>
<dbReference type="AlphaFoldDB" id="A0A495PUR9"/>
<protein>
    <submittedName>
        <fullName evidence="14">Vitamin B12 transporter</fullName>
    </submittedName>
</protein>
<evidence type="ECO:0000256" key="4">
    <source>
        <dbReference type="ARBA" id="ARBA00022692"/>
    </source>
</evidence>
<evidence type="ECO:0000256" key="3">
    <source>
        <dbReference type="ARBA" id="ARBA00022452"/>
    </source>
</evidence>